<organism evidence="2">
    <name type="scientific">Klebsiella pneumoniae</name>
    <dbReference type="NCBI Taxonomy" id="573"/>
    <lineage>
        <taxon>Bacteria</taxon>
        <taxon>Pseudomonadati</taxon>
        <taxon>Pseudomonadota</taxon>
        <taxon>Gammaproteobacteria</taxon>
        <taxon>Enterobacterales</taxon>
        <taxon>Enterobacteriaceae</taxon>
        <taxon>Klebsiella/Raoultella group</taxon>
        <taxon>Klebsiella</taxon>
        <taxon>Klebsiella pneumoniae complex</taxon>
    </lineage>
</organism>
<sequence length="226" mass="25105">MTDSTVNEQPGGAVSISENDNYFDEIIVDIFRKTGVRISKDDPVLLAALINNYSFKKQQDTFDKQSEILSEAFREVIEGSGEQLSERIYQIVAAVQEVDKEINESVESGKNDVSKHILGLMSAVKSDFSAMTSDYQKNLNNVIKQNKPFSFGKAVSVCILSVLLISSAICGGVIYGMDQHYNSRLSFYGSAYHDLHEAAESSARFLPKGEQEALRQKIKNIDARSM</sequence>
<geneLocation type="plasmid" evidence="2">
    <name>pHNBF16</name>
</geneLocation>
<keyword evidence="1" id="KW-1133">Transmembrane helix</keyword>
<keyword evidence="2" id="KW-0614">Plasmid</keyword>
<keyword evidence="1" id="KW-0812">Transmembrane</keyword>
<protein>
    <submittedName>
        <fullName evidence="2">Uncharacterized protein</fullName>
    </submittedName>
</protein>
<name>A0A3G4RJ90_KLEPN</name>
<dbReference type="RefSeq" id="WP_087653582.1">
    <property type="nucleotide sequence ID" value="NZ_JAJHGW010000044.1"/>
</dbReference>
<dbReference type="AlphaFoldDB" id="A0A3G4RJ90"/>
<evidence type="ECO:0000313" key="2">
    <source>
        <dbReference type="EMBL" id="AYU65718.1"/>
    </source>
</evidence>
<evidence type="ECO:0000256" key="1">
    <source>
        <dbReference type="SAM" id="Phobius"/>
    </source>
</evidence>
<reference evidence="2" key="1">
    <citation type="submission" date="2018-10" db="EMBL/GenBank/DDBJ databases">
        <title>Complete sequence of plasmid pHNBF16.</title>
        <authorList>
            <person name="Liu J.H."/>
            <person name="Huang X."/>
            <person name="Luo J."/>
        </authorList>
    </citation>
    <scope>NUCLEOTIDE SEQUENCE</scope>
    <source>
        <strain evidence="2">6BF16CTX</strain>
        <plasmid evidence="2">pHNBF16</plasmid>
    </source>
</reference>
<feature type="transmembrane region" description="Helical" evidence="1">
    <location>
        <begin position="154"/>
        <end position="177"/>
    </location>
</feature>
<proteinExistence type="predicted"/>
<dbReference type="EMBL" id="MK079571">
    <property type="protein sequence ID" value="AYU65718.1"/>
    <property type="molecule type" value="Genomic_DNA"/>
</dbReference>
<accession>A0A3G4RJ90</accession>
<keyword evidence="1" id="KW-0472">Membrane</keyword>